<evidence type="ECO:0000313" key="8">
    <source>
        <dbReference type="EMBL" id="ANZ76010.1"/>
    </source>
</evidence>
<dbReference type="Pfam" id="PF01915">
    <property type="entry name" value="Glyco_hydro_3_C"/>
    <property type="match status" value="1"/>
</dbReference>
<dbReference type="Pfam" id="PF14310">
    <property type="entry name" value="Fn3-like"/>
    <property type="match status" value="1"/>
</dbReference>
<dbReference type="InterPro" id="IPR017853">
    <property type="entry name" value="GH"/>
</dbReference>
<dbReference type="InterPro" id="IPR002772">
    <property type="entry name" value="Glyco_hydro_3_C"/>
</dbReference>
<dbReference type="Pfam" id="PF07691">
    <property type="entry name" value="PA14"/>
    <property type="match status" value="1"/>
</dbReference>
<keyword evidence="4 6" id="KW-0378">Hydrolase</keyword>
<keyword evidence="6" id="KW-0624">Polysaccharide degradation</keyword>
<dbReference type="PROSITE" id="PS00775">
    <property type="entry name" value="GLYCOSYL_HYDROL_F3"/>
    <property type="match status" value="1"/>
</dbReference>
<dbReference type="InterPro" id="IPR026891">
    <property type="entry name" value="Fn3-like"/>
</dbReference>
<dbReference type="InterPro" id="IPR011658">
    <property type="entry name" value="PA14_dom"/>
</dbReference>
<protein>
    <recommendedName>
        <fullName evidence="3 6">beta-glucosidase</fullName>
        <ecNumber evidence="3 6">3.2.1.21</ecNumber>
    </recommendedName>
</protein>
<sequence length="839" mass="92508">MAQLDVESLIQELTLNEKVQLLSGSDFWHTTPVRRLGIPKMRLSDGPNGVRGTKFFNGVPTACFPCGTGLGATFDKELLKEAGSLMADEAKAKAASVVLGPTANIARGPNGGRGFESFGEDPVVNGLSSAALINGLQSKHIAATMKHYVCNDLEMDRNCIDAQVSQRALREVYLLPFQIAVRDANPRAIMTAYNKANGEHVSQSKFLLNDVLRKEWGWDGLLMSDWFGVYDAKSSITNGLDLEMPGPPQCRVHSATEHAINSGEIHINDVDDRVRSLMNLINYCHQSGVTEEDLETSDNNTPETIEKLRKISRESIVLLKDDDRDRNILPLKKTDKIAVIGNNAKQAAYCGGGSASVLSYHTTTPFDSIKSRLEDSNSPSYAIGADAYKNLPALGPQMTNSDGNPGFDAKFFVGPPTSKDRKQIDHLKLTNSNIFLVDYYNDQIPENKEYYIDVEGQFIPEEDGNYKFGLTVFGTGRLFVDDELVVDNSQNQIPGDSFFGLGTQEVVGSIDLVKGQSYKIKVFYGSSITKTYKIKASVSFEGGAFTFGAAKQRNEDEEIARAVEIAKANDKVVLCVGLNQDFESEGFDRPDIKIPGATNKMVSAVLKANPNTVIVNQTGTPVEMPWANEAPVILQAWFGGSEAGTAIADVLFGNYNPSGKLTVTFPLRFEDNPAYLNFQSNKQACWYGEDVYVGYRYYETIDRPVLFPFGHGLSFSEFEFADMSVQLNEENVEVDVVVRNTGKYDGAEVVQLYVAPVSPSLKRPKKELKEYSKVFLASGEAKTVHLSVPIKYATSFFDEYQKKWCSEKGEYKILLGTSSADIKVSQSFSLDKTTFWKGL</sequence>
<dbReference type="AlphaFoldDB" id="A0A1B2JD92"/>
<comment type="pathway">
    <text evidence="6">Glycan metabolism; cellulose degradation.</text>
</comment>
<feature type="domain" description="PA14" evidence="7">
    <location>
        <begin position="402"/>
        <end position="563"/>
    </location>
</feature>
<dbReference type="PANTHER" id="PTHR42715">
    <property type="entry name" value="BETA-GLUCOSIDASE"/>
    <property type="match status" value="1"/>
</dbReference>
<dbReference type="FunFam" id="2.60.40.10:FF:000495">
    <property type="entry name" value="Periplasmic beta-glucosidase"/>
    <property type="match status" value="1"/>
</dbReference>
<dbReference type="InterPro" id="IPR036881">
    <property type="entry name" value="Glyco_hydro_3_C_sf"/>
</dbReference>
<dbReference type="SMART" id="SM00758">
    <property type="entry name" value="PA14"/>
    <property type="match status" value="1"/>
</dbReference>
<dbReference type="Gene3D" id="3.20.20.300">
    <property type="entry name" value="Glycoside hydrolase, family 3, N-terminal domain"/>
    <property type="match status" value="1"/>
</dbReference>
<dbReference type="SUPFAM" id="SSF52279">
    <property type="entry name" value="Beta-D-glucan exohydrolase, C-terminal domain"/>
    <property type="match status" value="1"/>
</dbReference>
<dbReference type="EC" id="3.2.1.21" evidence="3 6"/>
<dbReference type="InterPro" id="IPR013783">
    <property type="entry name" value="Ig-like_fold"/>
</dbReference>
<dbReference type="InterPro" id="IPR050288">
    <property type="entry name" value="Cellulose_deg_GH3"/>
</dbReference>
<dbReference type="EMBL" id="CP014585">
    <property type="protein sequence ID" value="ANZ76010.1"/>
    <property type="molecule type" value="Genomic_DNA"/>
</dbReference>
<evidence type="ECO:0000259" key="7">
    <source>
        <dbReference type="PROSITE" id="PS51820"/>
    </source>
</evidence>
<dbReference type="InterPro" id="IPR019800">
    <property type="entry name" value="Glyco_hydro_3_AS"/>
</dbReference>
<evidence type="ECO:0000313" key="9">
    <source>
        <dbReference type="Proteomes" id="UP000094565"/>
    </source>
</evidence>
<dbReference type="UniPathway" id="UPA00696"/>
<comment type="similarity">
    <text evidence="2 6">Belongs to the glycosyl hydrolase 3 family.</text>
</comment>
<keyword evidence="6" id="KW-0119">Carbohydrate metabolism</keyword>
<dbReference type="Pfam" id="PF00933">
    <property type="entry name" value="Glyco_hydro_3"/>
    <property type="match status" value="1"/>
</dbReference>
<dbReference type="GO" id="GO:0030245">
    <property type="term" value="P:cellulose catabolic process"/>
    <property type="evidence" value="ECO:0007669"/>
    <property type="project" value="UniProtKB-UniPathway"/>
</dbReference>
<organism evidence="8 9">
    <name type="scientific">Komagataella pastoris</name>
    <name type="common">Yeast</name>
    <name type="synonym">Pichia pastoris</name>
    <dbReference type="NCBI Taxonomy" id="4922"/>
    <lineage>
        <taxon>Eukaryota</taxon>
        <taxon>Fungi</taxon>
        <taxon>Dikarya</taxon>
        <taxon>Ascomycota</taxon>
        <taxon>Saccharomycotina</taxon>
        <taxon>Pichiomycetes</taxon>
        <taxon>Pichiales</taxon>
        <taxon>Pichiaceae</taxon>
        <taxon>Komagataella</taxon>
    </lineage>
</organism>
<evidence type="ECO:0000256" key="1">
    <source>
        <dbReference type="ARBA" id="ARBA00000448"/>
    </source>
</evidence>
<dbReference type="PRINTS" id="PR00133">
    <property type="entry name" value="GLHYDRLASE3"/>
</dbReference>
<evidence type="ECO:0000256" key="2">
    <source>
        <dbReference type="ARBA" id="ARBA00005336"/>
    </source>
</evidence>
<evidence type="ECO:0000256" key="4">
    <source>
        <dbReference type="ARBA" id="ARBA00022801"/>
    </source>
</evidence>
<dbReference type="OrthoDB" id="47059at2759"/>
<comment type="catalytic activity">
    <reaction evidence="1 6">
        <text>Hydrolysis of terminal, non-reducing beta-D-glucosyl residues with release of beta-D-glucose.</text>
        <dbReference type="EC" id="3.2.1.21"/>
    </reaction>
</comment>
<keyword evidence="9" id="KW-1185">Reference proteome</keyword>
<reference evidence="8 9" key="1">
    <citation type="submission" date="2016-02" db="EMBL/GenBank/DDBJ databases">
        <title>Comparative genomic and transcriptomic foundation for Pichia pastoris.</title>
        <authorList>
            <person name="Love K.R."/>
            <person name="Shah K.A."/>
            <person name="Whittaker C.A."/>
            <person name="Wu J."/>
            <person name="Bartlett M.C."/>
            <person name="Ma D."/>
            <person name="Leeson R.L."/>
            <person name="Priest M."/>
            <person name="Young S.K."/>
            <person name="Love J.C."/>
        </authorList>
    </citation>
    <scope>NUCLEOTIDE SEQUENCE [LARGE SCALE GENOMIC DNA]</scope>
    <source>
        <strain evidence="8 9">ATCC 28485</strain>
    </source>
</reference>
<dbReference type="InterPro" id="IPR037524">
    <property type="entry name" value="PA14/GLEYA"/>
</dbReference>
<evidence type="ECO:0000256" key="3">
    <source>
        <dbReference type="ARBA" id="ARBA00012744"/>
    </source>
</evidence>
<dbReference type="SMART" id="SM01217">
    <property type="entry name" value="Fn3_like"/>
    <property type="match status" value="1"/>
</dbReference>
<dbReference type="Gene3D" id="3.40.50.1700">
    <property type="entry name" value="Glycoside hydrolase family 3 C-terminal domain"/>
    <property type="match status" value="1"/>
</dbReference>
<evidence type="ECO:0000256" key="5">
    <source>
        <dbReference type="ARBA" id="ARBA00023295"/>
    </source>
</evidence>
<proteinExistence type="inferred from homology"/>
<dbReference type="InterPro" id="IPR036962">
    <property type="entry name" value="Glyco_hydro_3_N_sf"/>
</dbReference>
<dbReference type="SUPFAM" id="SSF51445">
    <property type="entry name" value="(Trans)glycosidases"/>
    <property type="match status" value="1"/>
</dbReference>
<accession>A0A1B2JD92</accession>
<dbReference type="Gene3D" id="2.60.40.10">
    <property type="entry name" value="Immunoglobulins"/>
    <property type="match status" value="1"/>
</dbReference>
<keyword evidence="5 6" id="KW-0326">Glycosidase</keyword>
<dbReference type="PROSITE" id="PS51820">
    <property type="entry name" value="PA14"/>
    <property type="match status" value="1"/>
</dbReference>
<dbReference type="Proteomes" id="UP000094565">
    <property type="component" value="Chromosome 2"/>
</dbReference>
<dbReference type="PANTHER" id="PTHR42715:SF27">
    <property type="entry name" value="BETA-GLUCOSIDASE-RELATED"/>
    <property type="match status" value="1"/>
</dbReference>
<evidence type="ECO:0000256" key="6">
    <source>
        <dbReference type="RuleBase" id="RU361161"/>
    </source>
</evidence>
<dbReference type="InterPro" id="IPR001764">
    <property type="entry name" value="Glyco_hydro_3_N"/>
</dbReference>
<dbReference type="GO" id="GO:0008422">
    <property type="term" value="F:beta-glucosidase activity"/>
    <property type="evidence" value="ECO:0007669"/>
    <property type="project" value="UniProtKB-EC"/>
</dbReference>
<gene>
    <name evidence="8" type="primary">BGLI_ASPFU</name>
    <name evidence="8" type="ORF">ATY40_BA7503307</name>
</gene>
<name>A0A1B2JD92_PICPA</name>
<dbReference type="Gene3D" id="2.60.120.260">
    <property type="entry name" value="Galactose-binding domain-like"/>
    <property type="match status" value="1"/>
</dbReference>